<evidence type="ECO:0000313" key="6">
    <source>
        <dbReference type="Proteomes" id="UP000683246"/>
    </source>
</evidence>
<dbReference type="Gene3D" id="3.20.20.80">
    <property type="entry name" value="Glycosidases"/>
    <property type="match status" value="1"/>
</dbReference>
<name>A0A8J8SG52_9FIRM</name>
<evidence type="ECO:0000256" key="1">
    <source>
        <dbReference type="SAM" id="SignalP"/>
    </source>
</evidence>
<dbReference type="RefSeq" id="WP_212697724.1">
    <property type="nucleotide sequence ID" value="NZ_CP058649.1"/>
</dbReference>
<dbReference type="InterPro" id="IPR015943">
    <property type="entry name" value="WD40/YVTN_repeat-like_dom_sf"/>
</dbReference>
<feature type="domain" description="Lambda-carrageenase C-terminal" evidence="3">
    <location>
        <begin position="817"/>
        <end position="894"/>
    </location>
</feature>
<dbReference type="Pfam" id="PF25290">
    <property type="entry name" value="CGLA_M"/>
    <property type="match status" value="1"/>
</dbReference>
<dbReference type="AlphaFoldDB" id="A0A8J8SG52"/>
<evidence type="ECO:0000259" key="3">
    <source>
        <dbReference type="Pfam" id="PF25291"/>
    </source>
</evidence>
<dbReference type="InterPro" id="IPR057420">
    <property type="entry name" value="Beta-prop_CGLA"/>
</dbReference>
<evidence type="ECO:0000259" key="2">
    <source>
        <dbReference type="Pfam" id="PF25290"/>
    </source>
</evidence>
<feature type="domain" description="Lambda-carrageenase middle" evidence="2">
    <location>
        <begin position="440"/>
        <end position="770"/>
    </location>
</feature>
<dbReference type="SUPFAM" id="SSF50998">
    <property type="entry name" value="Quinoprotein alcohol dehydrogenase-like"/>
    <property type="match status" value="1"/>
</dbReference>
<dbReference type="InterPro" id="IPR011047">
    <property type="entry name" value="Quinoprotein_ADH-like_sf"/>
</dbReference>
<feature type="domain" description="Lambda-carrageenase beta-propeller" evidence="4">
    <location>
        <begin position="61"/>
        <end position="356"/>
    </location>
</feature>
<gene>
    <name evidence="5" type="ORF">HZI73_08000</name>
</gene>
<sequence>MNNRTFKKLMAVVMIAMFAFSIMRMGQDHYVHGASPIITGFSTNHHIYHVKPATLTNGRGVIAASYDGKVLAYKSNGRHLWTGKTNGSFIFDLYVDDIDGDGFDESMAASADGSLYVFDKRGKLLWQHNTKAPLYCVNTIQADHNKKHILVGGIDRTIYKLSHDGAVLDTFESETGIIRHLETADMYGTGKEYLVAVTTVTDNSTTHALMLDVDTMQAEWTISLNAIKKDKYIGRMVLADINKDGQCEILLPHSRKVTPGQYIILNCHGDYIKSSTSSDEVVKRDYRMNFLSHIKMSSMGEEYILGLNQHQIIVNDLDGNLKAVYSGPASFAGGAFDPETNTYYMASETSGGDAIYAMRLDHNQWGEAFENMELTGRIKDVQRNIEKIDRQLESFVKPSYQDTISSGIHIALLDVPPELDEMTPNDAIQFADFSASWQEDYDRSGLSPYWQTHKDKRKTYDKSAEELIALAAEWEAKGQDFSMWAGHGSDPFYMQLSTLEGILKAAPNHCKMFIYSELSIKNEHMAYAINNQLVPLAELCQTYGSAKIFLRFKGTFWNGQYYDEAWAPLFDEKYKDVVIPSMEETNSRTQELSVAGRVGLWMTGAFDDWGGRLIEDNASYARQFEWSAQKTQSTYIRNLVYNLSLGATYFQNGLGTGRDQCELVYKLVDKGALIVPENDQILSIAPIALSMTTPDPDYIKHSINGHNMIGFDPNNTEKYVFDHIDPYWAGYPIAEHDISRYGYGASSRMLNFLPTTPYGFIPIISDNAGDHSYFDNKIVTDGKYFYNNLGEKQSPDAYKDTVQTMLSNAKDALPVVVEGDQVAWTVIRVDSKHVRVILLDAGYTTPRKREATITLQNLKGKKCQDILSGEELQIQNKEINVTIPAGVFRIIDITHK</sequence>
<evidence type="ECO:0000313" key="5">
    <source>
        <dbReference type="EMBL" id="QUI22241.1"/>
    </source>
</evidence>
<dbReference type="EMBL" id="CP058649">
    <property type="protein sequence ID" value="QUI22241.1"/>
    <property type="molecule type" value="Genomic_DNA"/>
</dbReference>
<evidence type="ECO:0000259" key="4">
    <source>
        <dbReference type="Pfam" id="PF25292"/>
    </source>
</evidence>
<dbReference type="InterPro" id="IPR057421">
    <property type="entry name" value="CGLA_M"/>
</dbReference>
<dbReference type="Pfam" id="PF25291">
    <property type="entry name" value="CGLA_C"/>
    <property type="match status" value="1"/>
</dbReference>
<proteinExistence type="predicted"/>
<dbReference type="Gene3D" id="2.130.10.10">
    <property type="entry name" value="YVTN repeat-like/Quinoprotein amine dehydrogenase"/>
    <property type="match status" value="1"/>
</dbReference>
<dbReference type="Pfam" id="PF25292">
    <property type="entry name" value="Beta-prop_CGLA"/>
    <property type="match status" value="1"/>
</dbReference>
<feature type="signal peptide" evidence="1">
    <location>
        <begin position="1"/>
        <end position="26"/>
    </location>
</feature>
<protein>
    <recommendedName>
        <fullName evidence="7">Lambda-carrageenase</fullName>
    </recommendedName>
</protein>
<accession>A0A8J8SG52</accession>
<dbReference type="Proteomes" id="UP000683246">
    <property type="component" value="Chromosome"/>
</dbReference>
<feature type="chain" id="PRO_5039378272" description="Lambda-carrageenase" evidence="1">
    <location>
        <begin position="27"/>
        <end position="896"/>
    </location>
</feature>
<evidence type="ECO:0008006" key="7">
    <source>
        <dbReference type="Google" id="ProtNLM"/>
    </source>
</evidence>
<dbReference type="KEGG" id="vpy:HZI73_08000"/>
<keyword evidence="6" id="KW-1185">Reference proteome</keyword>
<organism evidence="5 6">
    <name type="scientific">Vallitalea pronyensis</name>
    <dbReference type="NCBI Taxonomy" id="1348613"/>
    <lineage>
        <taxon>Bacteria</taxon>
        <taxon>Bacillati</taxon>
        <taxon>Bacillota</taxon>
        <taxon>Clostridia</taxon>
        <taxon>Lachnospirales</taxon>
        <taxon>Vallitaleaceae</taxon>
        <taxon>Vallitalea</taxon>
    </lineage>
</organism>
<dbReference type="InterPro" id="IPR057422">
    <property type="entry name" value="CGLA_C"/>
</dbReference>
<keyword evidence="1" id="KW-0732">Signal</keyword>
<reference evidence="5" key="1">
    <citation type="submission" date="2020-07" db="EMBL/GenBank/DDBJ databases">
        <title>Vallitalea pronyensis genome.</title>
        <authorList>
            <person name="Postec A."/>
        </authorList>
    </citation>
    <scope>NUCLEOTIDE SEQUENCE</scope>
    <source>
        <strain evidence="5">FatNI3</strain>
    </source>
</reference>